<keyword evidence="1" id="KW-0175">Coiled coil</keyword>
<evidence type="ECO:0000313" key="2">
    <source>
        <dbReference type="EMBL" id="PKC73254.1"/>
    </source>
</evidence>
<name>A0A2N0SCH2_9GLOM</name>
<evidence type="ECO:0000313" key="3">
    <source>
        <dbReference type="Proteomes" id="UP000232688"/>
    </source>
</evidence>
<reference evidence="2 3" key="2">
    <citation type="submission" date="2017-10" db="EMBL/GenBank/DDBJ databases">
        <title>Genome analyses suggest a sexual origin of heterokaryosis in a supposedly ancient asexual fungus.</title>
        <authorList>
            <person name="Corradi N."/>
            <person name="Sedzielewska K."/>
            <person name="Noel J."/>
            <person name="Charron P."/>
            <person name="Farinelli L."/>
            <person name="Marton T."/>
            <person name="Kruger M."/>
            <person name="Pelin A."/>
            <person name="Brachmann A."/>
            <person name="Corradi N."/>
        </authorList>
    </citation>
    <scope>NUCLEOTIDE SEQUENCE [LARGE SCALE GENOMIC DNA]</scope>
    <source>
        <strain evidence="2 3">A1</strain>
    </source>
</reference>
<gene>
    <name evidence="2" type="ORF">RhiirA1_410781</name>
</gene>
<reference evidence="2 3" key="1">
    <citation type="submission" date="2017-10" db="EMBL/GenBank/DDBJ databases">
        <title>Extensive intraspecific genome diversity in a model arbuscular mycorrhizal fungus.</title>
        <authorList>
            <person name="Chen E.C.H."/>
            <person name="Morin E."/>
            <person name="Baudet D."/>
            <person name="Noel J."/>
            <person name="Ndikumana S."/>
            <person name="Charron P."/>
            <person name="St-Onge C."/>
            <person name="Giorgi J."/>
            <person name="Grigoriev I.V."/>
            <person name="Roux C."/>
            <person name="Martin F.M."/>
            <person name="Corradi N."/>
        </authorList>
    </citation>
    <scope>NUCLEOTIDE SEQUENCE [LARGE SCALE GENOMIC DNA]</scope>
    <source>
        <strain evidence="2 3">A1</strain>
    </source>
</reference>
<dbReference type="Proteomes" id="UP000232688">
    <property type="component" value="Unassembled WGS sequence"/>
</dbReference>
<proteinExistence type="predicted"/>
<dbReference type="VEuPathDB" id="FungiDB:FUN_011175"/>
<accession>A0A2N0SCH2</accession>
<organism evidence="2 3">
    <name type="scientific">Rhizophagus irregularis</name>
    <dbReference type="NCBI Taxonomy" id="588596"/>
    <lineage>
        <taxon>Eukaryota</taxon>
        <taxon>Fungi</taxon>
        <taxon>Fungi incertae sedis</taxon>
        <taxon>Mucoromycota</taxon>
        <taxon>Glomeromycotina</taxon>
        <taxon>Glomeromycetes</taxon>
        <taxon>Glomerales</taxon>
        <taxon>Glomeraceae</taxon>
        <taxon>Rhizophagus</taxon>
    </lineage>
</organism>
<evidence type="ECO:0000256" key="1">
    <source>
        <dbReference type="SAM" id="Coils"/>
    </source>
</evidence>
<sequence length="67" mass="7910">MKSLKMQLEDAAAQYEQAKSSVQQEKKVIENVLLEERRAKEQAEKSKRILESRMEELMAKKSKFMCF</sequence>
<dbReference type="VEuPathDB" id="FungiDB:RhiirA1_410781"/>
<dbReference type="EMBL" id="LLXH01000092">
    <property type="protein sequence ID" value="PKC73254.1"/>
    <property type="molecule type" value="Genomic_DNA"/>
</dbReference>
<protein>
    <submittedName>
        <fullName evidence="2">Uncharacterized protein</fullName>
    </submittedName>
</protein>
<dbReference type="AlphaFoldDB" id="A0A2N0SCH2"/>
<feature type="coiled-coil region" evidence="1">
    <location>
        <begin position="1"/>
        <end position="60"/>
    </location>
</feature>
<comment type="caution">
    <text evidence="2">The sequence shown here is derived from an EMBL/GenBank/DDBJ whole genome shotgun (WGS) entry which is preliminary data.</text>
</comment>